<accession>M2YF53</accession>
<evidence type="ECO:0000313" key="4">
    <source>
        <dbReference type="Proteomes" id="UP000009877"/>
    </source>
</evidence>
<evidence type="ECO:0000313" key="3">
    <source>
        <dbReference type="EMBL" id="EME37180.1"/>
    </source>
</evidence>
<evidence type="ECO:0000256" key="1">
    <source>
        <dbReference type="HAMAP-Rule" id="MF_00612"/>
    </source>
</evidence>
<protein>
    <recommendedName>
        <fullName evidence="1">UPF0225 protein C884_02094</fullName>
    </recommendedName>
</protein>
<dbReference type="InterPro" id="IPR048469">
    <property type="entry name" value="YchJ-like_M"/>
</dbReference>
<dbReference type="Pfam" id="PF17775">
    <property type="entry name" value="YchJ_M-like"/>
    <property type="match status" value="1"/>
</dbReference>
<feature type="domain" description="YchJ-like middle NTF2-like" evidence="2">
    <location>
        <begin position="41"/>
        <end position="139"/>
    </location>
</feature>
<dbReference type="HAMAP" id="MF_00612">
    <property type="entry name" value="UPF0225"/>
    <property type="match status" value="1"/>
</dbReference>
<gene>
    <name evidence="3" type="ORF">C884_02094</name>
</gene>
<reference evidence="3 4" key="1">
    <citation type="journal article" date="2014" name="Genome Announc.">
        <title>Draft Genome Sequence of Kocuria palustris PEL.</title>
        <authorList>
            <person name="Sharma G."/>
            <person name="Khatri I."/>
            <person name="Subramanian S."/>
        </authorList>
    </citation>
    <scope>NUCLEOTIDE SEQUENCE [LARGE SCALE GENOMIC DNA]</scope>
    <source>
        <strain evidence="3 4">PEL</strain>
    </source>
</reference>
<dbReference type="AlphaFoldDB" id="M2YF53"/>
<dbReference type="STRING" id="71999.KPaMU14_11685"/>
<proteinExistence type="inferred from homology"/>
<dbReference type="RefSeq" id="WP_006214107.1">
    <property type="nucleotide sequence ID" value="NZ_ANHZ02000005.1"/>
</dbReference>
<dbReference type="EMBL" id="ANHZ02000005">
    <property type="protein sequence ID" value="EME37180.1"/>
    <property type="molecule type" value="Genomic_DNA"/>
</dbReference>
<comment type="similarity">
    <text evidence="1">Belongs to the UPF0225 family.</text>
</comment>
<comment type="caution">
    <text evidence="3">The sequence shown here is derived from an EMBL/GenBank/DDBJ whole genome shotgun (WGS) entry which is preliminary data.</text>
</comment>
<name>M2YF53_9MICC</name>
<sequence>MTLPADTTPAALDPQSRCPCGSGDVYGGCCLPLHQGRPAPTAEALMRSRFSAFAVGDEQHLLRTWHPDTRPETLELDPDLRWYRLDIHATTGGGPFEEWGTVDFTAHYRPMPGTDAPRGSQHENSRFRRVDGQWLYLDGAVHSA</sequence>
<dbReference type="Gene3D" id="3.10.450.50">
    <property type="match status" value="1"/>
</dbReference>
<keyword evidence="4" id="KW-1185">Reference proteome</keyword>
<organism evidence="3 4">
    <name type="scientific">Kocuria palustris PEL</name>
    <dbReference type="NCBI Taxonomy" id="1236550"/>
    <lineage>
        <taxon>Bacteria</taxon>
        <taxon>Bacillati</taxon>
        <taxon>Actinomycetota</taxon>
        <taxon>Actinomycetes</taxon>
        <taxon>Micrococcales</taxon>
        <taxon>Micrococcaceae</taxon>
        <taxon>Kocuria</taxon>
    </lineage>
</organism>
<evidence type="ECO:0000259" key="2">
    <source>
        <dbReference type="Pfam" id="PF17775"/>
    </source>
</evidence>
<dbReference type="SUPFAM" id="SSF54427">
    <property type="entry name" value="NTF2-like"/>
    <property type="match status" value="1"/>
</dbReference>
<dbReference type="InterPro" id="IPR023006">
    <property type="entry name" value="YchJ-like"/>
</dbReference>
<dbReference type="InterPro" id="IPR032710">
    <property type="entry name" value="NTF2-like_dom_sf"/>
</dbReference>
<dbReference type="Proteomes" id="UP000009877">
    <property type="component" value="Unassembled WGS sequence"/>
</dbReference>